<protein>
    <recommendedName>
        <fullName evidence="6">37S ribosomal protein S25, mitochondrial</fullName>
    </recommendedName>
</protein>
<gene>
    <name evidence="8" type="ORF">QBC34DRAFT_390889</name>
</gene>
<sequence length="243" mass="28291">MVRKHHIRPARVLQTAQAMIQNPLLRKTPPPIWLDAVMKVTPAEFRTRPYLPQHQPLDPKAKKPRNLYKPTQLTFPEDGLRRTFYRDHPWELARPMMVLEQDGMDARHRDWSKGLRQPGMKLSGESVVQRQMWLMNNKDMSKQKAYDTARHEFYKLRHQDEIEARIAVEEARMVGAYFGKSLLQVGVELEDQQYENWKEWATREIMLQKSAGEDTALSPDAAPKEDLDRPAVEDIVEAVAGGR</sequence>
<feature type="compositionally biased region" description="Basic and acidic residues" evidence="7">
    <location>
        <begin position="222"/>
        <end position="231"/>
    </location>
</feature>
<reference evidence="8" key="2">
    <citation type="submission" date="2023-05" db="EMBL/GenBank/DDBJ databases">
        <authorList>
            <consortium name="Lawrence Berkeley National Laboratory"/>
            <person name="Steindorff A."/>
            <person name="Hensen N."/>
            <person name="Bonometti L."/>
            <person name="Westerberg I."/>
            <person name="Brannstrom I.O."/>
            <person name="Guillou S."/>
            <person name="Cros-Aarteil S."/>
            <person name="Calhoun S."/>
            <person name="Haridas S."/>
            <person name="Kuo A."/>
            <person name="Mondo S."/>
            <person name="Pangilinan J."/>
            <person name="Riley R."/>
            <person name="Labutti K."/>
            <person name="Andreopoulos B."/>
            <person name="Lipzen A."/>
            <person name="Chen C."/>
            <person name="Yanf M."/>
            <person name="Daum C."/>
            <person name="Ng V."/>
            <person name="Clum A."/>
            <person name="Ohm R."/>
            <person name="Martin F."/>
            <person name="Silar P."/>
            <person name="Natvig D."/>
            <person name="Lalanne C."/>
            <person name="Gautier V."/>
            <person name="Ament-Velasquez S.L."/>
            <person name="Kruys A."/>
            <person name="Hutchinson M.I."/>
            <person name="Powell A.J."/>
            <person name="Barry K."/>
            <person name="Miller A.N."/>
            <person name="Grigoriev I.V."/>
            <person name="Debuchy R."/>
            <person name="Gladieux P."/>
            <person name="Thoren M.H."/>
            <person name="Johannesson H."/>
        </authorList>
    </citation>
    <scope>NUCLEOTIDE SEQUENCE</scope>
    <source>
        <strain evidence="8">PSN243</strain>
    </source>
</reference>
<dbReference type="PIRSF" id="PIRSF029764">
    <property type="entry name" value="RSM25"/>
    <property type="match status" value="1"/>
</dbReference>
<dbReference type="PANTHER" id="PTHR37799">
    <property type="entry name" value="37S RIBOSOMAL PROTEIN S25, MITOCHONDRIAL"/>
    <property type="match status" value="1"/>
</dbReference>
<evidence type="ECO:0000256" key="6">
    <source>
        <dbReference type="PIRNR" id="PIRNR029764"/>
    </source>
</evidence>
<evidence type="ECO:0000256" key="2">
    <source>
        <dbReference type="ARBA" id="ARBA00009864"/>
    </source>
</evidence>
<dbReference type="PANTHER" id="PTHR37799:SF1">
    <property type="entry name" value="SMALL RIBOSOMAL SUBUNIT PROTEIN MS23"/>
    <property type="match status" value="1"/>
</dbReference>
<comment type="subunit">
    <text evidence="6">Component of the mitochondrial small ribosomal subunit.</text>
</comment>
<comment type="subcellular location">
    <subcellularLocation>
        <location evidence="1 6">Mitochondrion</location>
    </subcellularLocation>
</comment>
<keyword evidence="3 6" id="KW-0689">Ribosomal protein</keyword>
<comment type="similarity">
    <text evidence="2">Belongs to the mitochondrion-specific ribosomal protein mS23 family.</text>
</comment>
<evidence type="ECO:0000256" key="4">
    <source>
        <dbReference type="ARBA" id="ARBA00023128"/>
    </source>
</evidence>
<dbReference type="EMBL" id="MU865914">
    <property type="protein sequence ID" value="KAK4455780.1"/>
    <property type="molecule type" value="Genomic_DNA"/>
</dbReference>
<dbReference type="Proteomes" id="UP001321760">
    <property type="component" value="Unassembled WGS sequence"/>
</dbReference>
<evidence type="ECO:0000256" key="5">
    <source>
        <dbReference type="ARBA" id="ARBA00023274"/>
    </source>
</evidence>
<reference evidence="8" key="1">
    <citation type="journal article" date="2023" name="Mol. Phylogenet. Evol.">
        <title>Genome-scale phylogeny and comparative genomics of the fungal order Sordariales.</title>
        <authorList>
            <person name="Hensen N."/>
            <person name="Bonometti L."/>
            <person name="Westerberg I."/>
            <person name="Brannstrom I.O."/>
            <person name="Guillou S."/>
            <person name="Cros-Aarteil S."/>
            <person name="Calhoun S."/>
            <person name="Haridas S."/>
            <person name="Kuo A."/>
            <person name="Mondo S."/>
            <person name="Pangilinan J."/>
            <person name="Riley R."/>
            <person name="LaButti K."/>
            <person name="Andreopoulos B."/>
            <person name="Lipzen A."/>
            <person name="Chen C."/>
            <person name="Yan M."/>
            <person name="Daum C."/>
            <person name="Ng V."/>
            <person name="Clum A."/>
            <person name="Steindorff A."/>
            <person name="Ohm R.A."/>
            <person name="Martin F."/>
            <person name="Silar P."/>
            <person name="Natvig D.O."/>
            <person name="Lalanne C."/>
            <person name="Gautier V."/>
            <person name="Ament-Velasquez S.L."/>
            <person name="Kruys A."/>
            <person name="Hutchinson M.I."/>
            <person name="Powell A.J."/>
            <person name="Barry K."/>
            <person name="Miller A.N."/>
            <person name="Grigoriev I.V."/>
            <person name="Debuchy R."/>
            <person name="Gladieux P."/>
            <person name="Hiltunen Thoren M."/>
            <person name="Johannesson H."/>
        </authorList>
    </citation>
    <scope>NUCLEOTIDE SEQUENCE</scope>
    <source>
        <strain evidence="8">PSN243</strain>
    </source>
</reference>
<proteinExistence type="inferred from homology"/>
<organism evidence="8 9">
    <name type="scientific">Podospora aff. communis PSN243</name>
    <dbReference type="NCBI Taxonomy" id="3040156"/>
    <lineage>
        <taxon>Eukaryota</taxon>
        <taxon>Fungi</taxon>
        <taxon>Dikarya</taxon>
        <taxon>Ascomycota</taxon>
        <taxon>Pezizomycotina</taxon>
        <taxon>Sordariomycetes</taxon>
        <taxon>Sordariomycetidae</taxon>
        <taxon>Sordariales</taxon>
        <taxon>Podosporaceae</taxon>
        <taxon>Podospora</taxon>
    </lineage>
</organism>
<dbReference type="InterPro" id="IPR016939">
    <property type="entry name" value="Ribosomal_mS23_fun"/>
</dbReference>
<keyword evidence="5 6" id="KW-0687">Ribonucleoprotein</keyword>
<evidence type="ECO:0000256" key="1">
    <source>
        <dbReference type="ARBA" id="ARBA00004173"/>
    </source>
</evidence>
<dbReference type="GO" id="GO:0005763">
    <property type="term" value="C:mitochondrial small ribosomal subunit"/>
    <property type="evidence" value="ECO:0007669"/>
    <property type="project" value="UniProtKB-UniRule"/>
</dbReference>
<evidence type="ECO:0000313" key="8">
    <source>
        <dbReference type="EMBL" id="KAK4455780.1"/>
    </source>
</evidence>
<feature type="region of interest" description="Disordered" evidence="7">
    <location>
        <begin position="211"/>
        <end position="231"/>
    </location>
</feature>
<keyword evidence="9" id="KW-1185">Reference proteome</keyword>
<evidence type="ECO:0000256" key="3">
    <source>
        <dbReference type="ARBA" id="ARBA00022980"/>
    </source>
</evidence>
<dbReference type="CDD" id="cd23701">
    <property type="entry name" value="At1g26750"/>
    <property type="match status" value="1"/>
</dbReference>
<name>A0AAV9H7P0_9PEZI</name>
<evidence type="ECO:0000313" key="9">
    <source>
        <dbReference type="Proteomes" id="UP001321760"/>
    </source>
</evidence>
<dbReference type="InterPro" id="IPR059242">
    <property type="entry name" value="mS23_dom"/>
</dbReference>
<dbReference type="AlphaFoldDB" id="A0AAV9H7P0"/>
<dbReference type="Pfam" id="PF13741">
    <property type="entry name" value="MRP-S25"/>
    <property type="match status" value="1"/>
</dbReference>
<keyword evidence="4 6" id="KW-0496">Mitochondrion</keyword>
<dbReference type="GO" id="GO:0003735">
    <property type="term" value="F:structural constituent of ribosome"/>
    <property type="evidence" value="ECO:0007669"/>
    <property type="project" value="UniProtKB-UniRule"/>
</dbReference>
<evidence type="ECO:0000256" key="7">
    <source>
        <dbReference type="SAM" id="MobiDB-lite"/>
    </source>
</evidence>
<accession>A0AAV9H7P0</accession>
<comment type="caution">
    <text evidence="8">The sequence shown here is derived from an EMBL/GenBank/DDBJ whole genome shotgun (WGS) entry which is preliminary data.</text>
</comment>